<dbReference type="InterPro" id="IPR001279">
    <property type="entry name" value="Metallo-B-lactamas"/>
</dbReference>
<evidence type="ECO:0000256" key="2">
    <source>
        <dbReference type="ARBA" id="ARBA00034293"/>
    </source>
</evidence>
<dbReference type="EMBL" id="BK029940">
    <property type="protein sequence ID" value="DAD55583.1"/>
    <property type="molecule type" value="Genomic_DNA"/>
</dbReference>
<dbReference type="Pfam" id="PF10996">
    <property type="entry name" value="Beta-Casp"/>
    <property type="match status" value="1"/>
</dbReference>
<dbReference type="GO" id="GO:0004521">
    <property type="term" value="F:RNA endonuclease activity"/>
    <property type="evidence" value="ECO:0007669"/>
    <property type="project" value="TreeGrafter"/>
</dbReference>
<dbReference type="SMART" id="SM01027">
    <property type="entry name" value="Beta-Casp"/>
    <property type="match status" value="1"/>
</dbReference>
<accession>A0A8D9PE82</accession>
<dbReference type="Gene3D" id="3.60.15.10">
    <property type="entry name" value="Ribonuclease Z/Hydroxyacylglutathione hydrolase-like"/>
    <property type="match status" value="1"/>
</dbReference>
<dbReference type="InterPro" id="IPR050698">
    <property type="entry name" value="MBL"/>
</dbReference>
<keyword evidence="6" id="KW-0269">Exonuclease</keyword>
<dbReference type="Pfam" id="PF00753">
    <property type="entry name" value="Lactamase_B"/>
    <property type="match status" value="1"/>
</dbReference>
<keyword evidence="6" id="KW-0540">Nuclease</keyword>
<keyword evidence="1" id="KW-0378">Hydrolase</keyword>
<sequence>MSKSKDKIRVSFKNSGAAEDVTGSCTVITWGKPERTILVDCGLVQGNQSLLKEYQANSARFTFKEKNVDYVFVTHSHVDHSGRLSLLTKRGFDGKIIVPDGNKDLIRELQLDSAKIMLRDVEDLSRKLKREYSPIYEESDVKDMLAHIEEYPFKQRIKLDDEVTFEFIPSGHIIGAAQLILYIKNGSVTRKIAFTGDLGNIRTETYYANKFEPIQNANLLVGESTYASKEKSAKAKDREKDLEKIKAFVYDVCIDGKGKLLFPSFSLMRSQVILTILYEMFKDDENFNIPVYVGSPLTCKINKIFNEILEGEQLKRWIEASSWDKVKFISNYEEIEEILAKSDPVIFISSAGMLNAGFSVGIAEKLLPSAKNGIAFIGYSVEGSLAWKIKQKKTKTVAINSKQIPSRCRVINLNSFSSHMQRDELCDYYSGGFGTSGYGKVVLQHGNMKDRVELSKTLSELISKRNRTDKVVVANKSTEILL</sequence>
<proteinExistence type="inferred from homology"/>
<evidence type="ECO:0000256" key="3">
    <source>
        <dbReference type="ARBA" id="ARBA00034308"/>
    </source>
</evidence>
<evidence type="ECO:0000256" key="1">
    <source>
        <dbReference type="ARBA" id="ARBA00022801"/>
    </source>
</evidence>
<name>A0A8D9PE82_9VIRU</name>
<dbReference type="PANTHER" id="PTHR11203:SF37">
    <property type="entry name" value="INTEGRATOR COMPLEX SUBUNIT 11"/>
    <property type="match status" value="1"/>
</dbReference>
<dbReference type="SMART" id="SM00849">
    <property type="entry name" value="Lactamase_B"/>
    <property type="match status" value="1"/>
</dbReference>
<dbReference type="Gene3D" id="3.40.50.10890">
    <property type="match status" value="1"/>
</dbReference>
<reference evidence="6" key="1">
    <citation type="journal article" date="2021" name="Proc. Natl. Acad. Sci. U.S.A.">
        <title>A Catalog of Tens of Thousands of Viruses from Human Metagenomes Reveals Hidden Associations with Chronic Diseases.</title>
        <authorList>
            <person name="Tisza M.J."/>
            <person name="Buck C.B."/>
        </authorList>
    </citation>
    <scope>NUCLEOTIDE SEQUENCE</scope>
    <source>
        <strain evidence="6">CtOZu12</strain>
    </source>
</reference>
<dbReference type="CDD" id="cd16295">
    <property type="entry name" value="TTHA0252-CPSF-like_MBL-fold"/>
    <property type="match status" value="1"/>
</dbReference>
<evidence type="ECO:0000259" key="4">
    <source>
        <dbReference type="SMART" id="SM00849"/>
    </source>
</evidence>
<dbReference type="PANTHER" id="PTHR11203">
    <property type="entry name" value="CLEAVAGE AND POLYADENYLATION SPECIFICITY FACTOR FAMILY MEMBER"/>
    <property type="match status" value="1"/>
</dbReference>
<organism evidence="6">
    <name type="scientific">Bacteriophage sp</name>
    <dbReference type="NCBI Taxonomy" id="38018"/>
    <lineage>
        <taxon>Viruses</taxon>
    </lineage>
</organism>
<comment type="function">
    <text evidence="2">Counteracts the host Pycsar antiviral defense system. Phosphodiesterase that enables metal-dependent hydrolysis of host cyclic nucleotide Pycsar defense signals such as cCMP and cUMP.</text>
</comment>
<evidence type="ECO:0000259" key="5">
    <source>
        <dbReference type="SMART" id="SM01027"/>
    </source>
</evidence>
<dbReference type="InterPro" id="IPR036866">
    <property type="entry name" value="RibonucZ/Hydroxyglut_hydro"/>
</dbReference>
<evidence type="ECO:0000313" key="6">
    <source>
        <dbReference type="EMBL" id="DAD55583.1"/>
    </source>
</evidence>
<protein>
    <submittedName>
        <fullName evidence="6">Putative exonuclease</fullName>
    </submittedName>
</protein>
<dbReference type="GO" id="GO:0004527">
    <property type="term" value="F:exonuclease activity"/>
    <property type="evidence" value="ECO:0007669"/>
    <property type="project" value="UniProtKB-KW"/>
</dbReference>
<feature type="domain" description="Beta-Casp" evidence="5">
    <location>
        <begin position="270"/>
        <end position="389"/>
    </location>
</feature>
<dbReference type="SUPFAM" id="SSF56281">
    <property type="entry name" value="Metallo-hydrolase/oxidoreductase"/>
    <property type="match status" value="1"/>
</dbReference>
<dbReference type="InterPro" id="IPR022712">
    <property type="entry name" value="Beta_Casp"/>
</dbReference>
<comment type="similarity">
    <text evidence="3">Belongs to the anti-Pycsar protein Apyc1 family.</text>
</comment>
<feature type="domain" description="Metallo-beta-lactamase" evidence="4">
    <location>
        <begin position="22"/>
        <end position="252"/>
    </location>
</feature>